<reference evidence="10 11" key="1">
    <citation type="submission" date="2018-05" db="EMBL/GenBank/DDBJ databases">
        <title>The draft genome of strain NS-104.</title>
        <authorList>
            <person name="Hang P."/>
            <person name="Jiang J."/>
        </authorList>
    </citation>
    <scope>NUCLEOTIDE SEQUENCE [LARGE SCALE GENOMIC DNA]</scope>
    <source>
        <strain evidence="10 11">NS-104</strain>
    </source>
</reference>
<keyword evidence="10" id="KW-0670">Pyruvate</keyword>
<gene>
    <name evidence="10" type="ORF">DEM27_15635</name>
</gene>
<dbReference type="GO" id="GO:0004792">
    <property type="term" value="F:thiosulfate-cyanide sulfurtransferase activity"/>
    <property type="evidence" value="ECO:0007669"/>
    <property type="project" value="InterPro"/>
</dbReference>
<dbReference type="FunFam" id="3.40.250.10:FF:000001">
    <property type="entry name" value="Sulfurtransferase"/>
    <property type="match status" value="1"/>
</dbReference>
<organism evidence="10 11">
    <name type="scientific">Metarhizobium album</name>
    <dbReference type="NCBI Taxonomy" id="2182425"/>
    <lineage>
        <taxon>Bacteria</taxon>
        <taxon>Pseudomonadati</taxon>
        <taxon>Pseudomonadota</taxon>
        <taxon>Alphaproteobacteria</taxon>
        <taxon>Hyphomicrobiales</taxon>
        <taxon>Rhizobiaceae</taxon>
        <taxon>Metarhizobium</taxon>
    </lineage>
</organism>
<keyword evidence="11" id="KW-1185">Reference proteome</keyword>
<dbReference type="SMART" id="SM00450">
    <property type="entry name" value="RHOD"/>
    <property type="match status" value="2"/>
</dbReference>
<dbReference type="PROSITE" id="PS50206">
    <property type="entry name" value="RHODANESE_3"/>
    <property type="match status" value="2"/>
</dbReference>
<feature type="domain" description="Rhodanese" evidence="9">
    <location>
        <begin position="167"/>
        <end position="280"/>
    </location>
</feature>
<dbReference type="AlphaFoldDB" id="A0A2U2DQC7"/>
<dbReference type="FunFam" id="3.40.250.10:FF:000015">
    <property type="entry name" value="Sulfurtransferase"/>
    <property type="match status" value="1"/>
</dbReference>
<name>A0A2U2DQC7_9HYPH</name>
<dbReference type="PROSITE" id="PS00380">
    <property type="entry name" value="RHODANESE_1"/>
    <property type="match status" value="1"/>
</dbReference>
<dbReference type="GO" id="GO:0016784">
    <property type="term" value="F:3-mercaptopyruvate sulfurtransferase activity"/>
    <property type="evidence" value="ECO:0007669"/>
    <property type="project" value="UniProtKB-EC"/>
</dbReference>
<evidence type="ECO:0000313" key="10">
    <source>
        <dbReference type="EMBL" id="PWE55482.1"/>
    </source>
</evidence>
<feature type="domain" description="Rhodanese" evidence="9">
    <location>
        <begin position="20"/>
        <end position="137"/>
    </location>
</feature>
<evidence type="ECO:0000256" key="5">
    <source>
        <dbReference type="ARBA" id="ARBA00051793"/>
    </source>
</evidence>
<dbReference type="OrthoDB" id="9781034at2"/>
<comment type="caution">
    <text evidence="10">The sequence shown here is derived from an EMBL/GenBank/DDBJ whole genome shotgun (WGS) entry which is preliminary data.</text>
</comment>
<comment type="subcellular location">
    <subcellularLocation>
        <location evidence="1">Cytoplasm</location>
    </subcellularLocation>
</comment>
<proteinExistence type="predicted"/>
<dbReference type="InterPro" id="IPR001763">
    <property type="entry name" value="Rhodanese-like_dom"/>
</dbReference>
<accession>A0A2U2DQC7</accession>
<dbReference type="GO" id="GO:0005737">
    <property type="term" value="C:cytoplasm"/>
    <property type="evidence" value="ECO:0007669"/>
    <property type="project" value="UniProtKB-SubCell"/>
</dbReference>
<evidence type="ECO:0000256" key="7">
    <source>
        <dbReference type="ARBA" id="ARBA00070833"/>
    </source>
</evidence>
<dbReference type="InterPro" id="IPR045078">
    <property type="entry name" value="TST/MPST-like"/>
</dbReference>
<keyword evidence="3 10" id="KW-0808">Transferase</keyword>
<dbReference type="EC" id="2.8.1.2" evidence="6"/>
<dbReference type="Gene3D" id="3.40.250.10">
    <property type="entry name" value="Rhodanese-like domain"/>
    <property type="match status" value="2"/>
</dbReference>
<dbReference type="EMBL" id="QFBC01000006">
    <property type="protein sequence ID" value="PWE55482.1"/>
    <property type="molecule type" value="Genomic_DNA"/>
</dbReference>
<dbReference type="Proteomes" id="UP000245252">
    <property type="component" value="Unassembled WGS sequence"/>
</dbReference>
<dbReference type="InterPro" id="IPR036873">
    <property type="entry name" value="Rhodanese-like_dom_sf"/>
</dbReference>
<evidence type="ECO:0000256" key="6">
    <source>
        <dbReference type="ARBA" id="ARBA00066832"/>
    </source>
</evidence>
<dbReference type="CDD" id="cd01448">
    <property type="entry name" value="TST_Repeat_1"/>
    <property type="match status" value="1"/>
</dbReference>
<dbReference type="PANTHER" id="PTHR11364:SF27">
    <property type="entry name" value="SULFURTRANSFERASE"/>
    <property type="match status" value="1"/>
</dbReference>
<dbReference type="RefSeq" id="WP_109459181.1">
    <property type="nucleotide sequence ID" value="NZ_QFBC01000006.1"/>
</dbReference>
<comment type="catalytic activity">
    <reaction evidence="5">
        <text>2-oxo-3-sulfanylpropanoate + [thioredoxin]-dithiol = [thioredoxin]-disulfide + hydrogen sulfide + pyruvate + H(+)</text>
        <dbReference type="Rhea" id="RHEA:21740"/>
        <dbReference type="Rhea" id="RHEA-COMP:10698"/>
        <dbReference type="Rhea" id="RHEA-COMP:10700"/>
        <dbReference type="ChEBI" id="CHEBI:15361"/>
        <dbReference type="ChEBI" id="CHEBI:15378"/>
        <dbReference type="ChEBI" id="CHEBI:29919"/>
        <dbReference type="ChEBI" id="CHEBI:29950"/>
        <dbReference type="ChEBI" id="CHEBI:50058"/>
        <dbReference type="ChEBI" id="CHEBI:57678"/>
        <dbReference type="EC" id="2.8.1.2"/>
    </reaction>
    <physiologicalReaction direction="left-to-right" evidence="5">
        <dbReference type="Rhea" id="RHEA:21741"/>
    </physiologicalReaction>
</comment>
<dbReference type="InterPro" id="IPR001307">
    <property type="entry name" value="Thiosulphate_STrfase_CS"/>
</dbReference>
<evidence type="ECO:0000256" key="3">
    <source>
        <dbReference type="ARBA" id="ARBA00022679"/>
    </source>
</evidence>
<evidence type="ECO:0000256" key="2">
    <source>
        <dbReference type="ARBA" id="ARBA00022490"/>
    </source>
</evidence>
<dbReference type="SUPFAM" id="SSF52821">
    <property type="entry name" value="Rhodanese/Cell cycle control phosphatase"/>
    <property type="match status" value="2"/>
</dbReference>
<evidence type="ECO:0000259" key="9">
    <source>
        <dbReference type="PROSITE" id="PS50206"/>
    </source>
</evidence>
<dbReference type="PANTHER" id="PTHR11364">
    <property type="entry name" value="THIOSULFATE SULFERTANSFERASE"/>
    <property type="match status" value="1"/>
</dbReference>
<dbReference type="Pfam" id="PF00581">
    <property type="entry name" value="Rhodanese"/>
    <property type="match status" value="2"/>
</dbReference>
<dbReference type="NCBIfam" id="NF008557">
    <property type="entry name" value="PRK11493.1"/>
    <property type="match status" value="1"/>
</dbReference>
<evidence type="ECO:0000256" key="4">
    <source>
        <dbReference type="ARBA" id="ARBA00022737"/>
    </source>
</evidence>
<dbReference type="CDD" id="cd01449">
    <property type="entry name" value="TST_Repeat_2"/>
    <property type="match status" value="1"/>
</dbReference>
<evidence type="ECO:0000256" key="1">
    <source>
        <dbReference type="ARBA" id="ARBA00004496"/>
    </source>
</evidence>
<sequence>MSETKSRFVVSADWLQAELGSPDLRVLDASFYLPAQNRNADAEYAAGHIPGALRFDQDKIADHSSPLAHTVPSPQEFAAEVGKLGIRETDRIVVYDGPGIFAAPRVWWLFRTMGAKNVFVLDGGLDGWKAEGRPLETDVPKPAPVTFAVNFNADRVVSFEAMEEIVAEGTMQVADARSAGRFAGTEPEPRAGMRSGHMPGAKNLPSGVFSDKGHFKSLPELRRTITDAGIDLSKPVVTTCGSGITAAIITLALESLDHADNKLYDGSWSEWGSREDTAVVTGKE</sequence>
<evidence type="ECO:0000256" key="8">
    <source>
        <dbReference type="ARBA" id="ARBA00078354"/>
    </source>
</evidence>
<keyword evidence="4" id="KW-0677">Repeat</keyword>
<keyword evidence="2" id="KW-0963">Cytoplasm</keyword>
<evidence type="ECO:0000313" key="11">
    <source>
        <dbReference type="Proteomes" id="UP000245252"/>
    </source>
</evidence>
<protein>
    <recommendedName>
        <fullName evidence="7">3-mercaptopyruvate sulfurtransferase</fullName>
        <ecNumber evidence="6">2.8.1.2</ecNumber>
    </recommendedName>
    <alternativeName>
        <fullName evidence="8">Rhodanese-like protein</fullName>
    </alternativeName>
</protein>